<geneLocation type="plastid" evidence="6"/>
<reference evidence="6" key="1">
    <citation type="journal article" date="2019" name="Mol. Phylogenet. Evol.">
        <title>Morphological evolution and classification of the red algal order Ceramiales inferred using plastid phylogenomics.</title>
        <authorList>
            <person name="Diaz-Tapia P."/>
            <person name="Pasella M.M."/>
            <person name="Verbruggen H."/>
            <person name="Maggs C.A."/>
        </authorList>
    </citation>
    <scope>NUCLEOTIDE SEQUENCE</scope>
    <source>
        <strain evidence="6">HV05337</strain>
    </source>
</reference>
<dbReference type="AlphaFoldDB" id="A0A4D6WXQ1"/>
<keyword evidence="5" id="KW-0472">Membrane</keyword>
<dbReference type="EMBL" id="MK814681">
    <property type="protein sequence ID" value="QCI07471.1"/>
    <property type="molecule type" value="Genomic_DNA"/>
</dbReference>
<evidence type="ECO:0000256" key="4">
    <source>
        <dbReference type="ARBA" id="ARBA00022640"/>
    </source>
</evidence>
<evidence type="ECO:0000313" key="6">
    <source>
        <dbReference type="EMBL" id="QCI07471.1"/>
    </source>
</evidence>
<name>A0A4D6WXQ1_9FLOR</name>
<feature type="transmembrane region" description="Helical" evidence="5">
    <location>
        <begin position="41"/>
        <end position="64"/>
    </location>
</feature>
<feature type="transmembrane region" description="Helical" evidence="5">
    <location>
        <begin position="12"/>
        <end position="34"/>
    </location>
</feature>
<gene>
    <name evidence="6" type="primary">ycf33</name>
</gene>
<evidence type="ECO:0000256" key="2">
    <source>
        <dbReference type="ARBA" id="ARBA00010985"/>
    </source>
</evidence>
<reference evidence="6" key="2">
    <citation type="submission" date="2019-04" db="EMBL/GenBank/DDBJ databases">
        <authorList>
            <person name="Pasella M."/>
        </authorList>
    </citation>
    <scope>NUCLEOTIDE SEQUENCE</scope>
    <source>
        <strain evidence="6">HV05337</strain>
    </source>
</reference>
<dbReference type="Pfam" id="PF05421">
    <property type="entry name" value="DUF751"/>
    <property type="match status" value="1"/>
</dbReference>
<keyword evidence="5" id="KW-0812">Transmembrane</keyword>
<sequence>MNTLWKNIIKFPTFAISIITGFFLTTFYPIFKLLKQKKNRVLLTIIIILIIWIIYKTLSLMLGVK</sequence>
<evidence type="ECO:0000256" key="3">
    <source>
        <dbReference type="ARBA" id="ARBA00021584"/>
    </source>
</evidence>
<protein>
    <recommendedName>
        <fullName evidence="3">Uncharacterized protein ycf33</fullName>
    </recommendedName>
</protein>
<accession>A0A4D6WXQ1</accession>
<comment type="similarity">
    <text evidence="2">Belongs to the ycf33 family.</text>
</comment>
<comment type="subcellular location">
    <subcellularLocation>
        <location evidence="1">Plastid</location>
    </subcellularLocation>
</comment>
<proteinExistence type="inferred from homology"/>
<keyword evidence="5" id="KW-1133">Transmembrane helix</keyword>
<evidence type="ECO:0000256" key="1">
    <source>
        <dbReference type="ARBA" id="ARBA00004474"/>
    </source>
</evidence>
<dbReference type="InterPro" id="IPR008470">
    <property type="entry name" value="Uncharacterised_Ycf33"/>
</dbReference>
<evidence type="ECO:0000256" key="5">
    <source>
        <dbReference type="SAM" id="Phobius"/>
    </source>
</evidence>
<dbReference type="GO" id="GO:0009536">
    <property type="term" value="C:plastid"/>
    <property type="evidence" value="ECO:0007669"/>
    <property type="project" value="UniProtKB-SubCell"/>
</dbReference>
<keyword evidence="4 6" id="KW-0934">Plastid</keyword>
<organism evidence="6">
    <name type="scientific">Leiomenia cribrosa</name>
    <dbReference type="NCBI Taxonomy" id="217483"/>
    <lineage>
        <taxon>Eukaryota</taxon>
        <taxon>Rhodophyta</taxon>
        <taxon>Florideophyceae</taxon>
        <taxon>Rhodymeniophycidae</taxon>
        <taxon>Gigartinales</taxon>
        <taxon>Kallymeniaceae</taxon>
        <taxon>Leiomenia</taxon>
    </lineage>
</organism>